<name>A0A3M4P9V1_PSEVI</name>
<protein>
    <submittedName>
        <fullName evidence="1">Uncharacterized protein</fullName>
    </submittedName>
</protein>
<comment type="caution">
    <text evidence="1">The sequence shown here is derived from an EMBL/GenBank/DDBJ whole genome shotgun (WGS) entry which is preliminary data.</text>
</comment>
<proteinExistence type="predicted"/>
<gene>
    <name evidence="1" type="ORF">ALP98_04387</name>
</gene>
<dbReference type="EMBL" id="RBRK01000099">
    <property type="protein sequence ID" value="RMQ74634.1"/>
    <property type="molecule type" value="Genomic_DNA"/>
</dbReference>
<organism evidence="1 2">
    <name type="scientific">Pseudomonas viridiflava</name>
    <name type="common">Phytomonas viridiflava</name>
    <dbReference type="NCBI Taxonomy" id="33069"/>
    <lineage>
        <taxon>Bacteria</taxon>
        <taxon>Pseudomonadati</taxon>
        <taxon>Pseudomonadota</taxon>
        <taxon>Gammaproteobacteria</taxon>
        <taxon>Pseudomonadales</taxon>
        <taxon>Pseudomonadaceae</taxon>
        <taxon>Pseudomonas</taxon>
    </lineage>
</organism>
<evidence type="ECO:0000313" key="1">
    <source>
        <dbReference type="EMBL" id="RMQ74634.1"/>
    </source>
</evidence>
<evidence type="ECO:0000313" key="2">
    <source>
        <dbReference type="Proteomes" id="UP000271866"/>
    </source>
</evidence>
<dbReference type="Proteomes" id="UP000271866">
    <property type="component" value="Unassembled WGS sequence"/>
</dbReference>
<accession>A0A3M4P9V1</accession>
<sequence>MGCGEGYLQLHSLQVLCQRFKMKIFVVSHLSPRPASHELICQLSHIQHAYRKTIPVVVIDDRYNLTELPISDLSTDHVQFSLEDFLHENGLSGIVANSVALHMDKVESAWVLIDFGQHDSATCMDFIQKMARYNYLSPRLRNRNIVIMVPAMHLGIYSRTLNASFNNLPSSTTAAAHSAQIGRLFMVTRLETVLISLPMLAGVLRRMHRLFLRVFRRAARFT</sequence>
<reference evidence="1 2" key="1">
    <citation type="submission" date="2018-08" db="EMBL/GenBank/DDBJ databases">
        <title>Recombination of ecologically and evolutionarily significant loci maintains genetic cohesion in the Pseudomonas syringae species complex.</title>
        <authorList>
            <person name="Dillon M."/>
            <person name="Thakur S."/>
            <person name="Almeida R.N.D."/>
            <person name="Weir B.S."/>
            <person name="Guttman D.S."/>
        </authorList>
    </citation>
    <scope>NUCLEOTIDE SEQUENCE [LARGE SCALE GENOMIC DNA]</scope>
    <source>
        <strain evidence="1 2">ICMP 11296</strain>
    </source>
</reference>
<dbReference type="AlphaFoldDB" id="A0A3M4P9V1"/>